<feature type="signal peptide" evidence="1">
    <location>
        <begin position="1"/>
        <end position="21"/>
    </location>
</feature>
<dbReference type="EMBL" id="JASKHM010000018">
    <property type="protein sequence ID" value="MEQ4485929.1"/>
    <property type="molecule type" value="Genomic_DNA"/>
</dbReference>
<comment type="caution">
    <text evidence="3">The sequence shown here is derived from an EMBL/GenBank/DDBJ whole genome shotgun (WGS) entry which is preliminary data.</text>
</comment>
<dbReference type="Proteomes" id="UP001493487">
    <property type="component" value="Unassembled WGS sequence"/>
</dbReference>
<evidence type="ECO:0000256" key="1">
    <source>
        <dbReference type="SAM" id="SignalP"/>
    </source>
</evidence>
<evidence type="ECO:0000313" key="4">
    <source>
        <dbReference type="Proteomes" id="UP001493487"/>
    </source>
</evidence>
<evidence type="ECO:0000313" key="3">
    <source>
        <dbReference type="EMBL" id="MEQ4485929.1"/>
    </source>
</evidence>
<dbReference type="PANTHER" id="PTHR40032:SF1">
    <property type="entry name" value="EXPORTED PROTEIN"/>
    <property type="match status" value="1"/>
</dbReference>
<name>A0ABV1L0Q9_9BACL</name>
<evidence type="ECO:0000259" key="2">
    <source>
        <dbReference type="Pfam" id="PF12671"/>
    </source>
</evidence>
<protein>
    <submittedName>
        <fullName evidence="3">Amidase domain-containing protein</fullName>
    </submittedName>
</protein>
<dbReference type="Pfam" id="PF12671">
    <property type="entry name" value="Amidase_6"/>
    <property type="match status" value="1"/>
</dbReference>
<dbReference type="PANTHER" id="PTHR40032">
    <property type="entry name" value="EXPORTED PROTEIN-RELATED"/>
    <property type="match status" value="1"/>
</dbReference>
<feature type="domain" description="Putative amidase" evidence="2">
    <location>
        <begin position="199"/>
        <end position="369"/>
    </location>
</feature>
<dbReference type="InterPro" id="IPR024301">
    <property type="entry name" value="Amidase_6"/>
</dbReference>
<keyword evidence="4" id="KW-1185">Reference proteome</keyword>
<dbReference type="Gene3D" id="3.90.1720.10">
    <property type="entry name" value="endopeptidase domain like (from Nostoc punctiforme)"/>
    <property type="match status" value="1"/>
</dbReference>
<proteinExistence type="predicted"/>
<sequence length="377" mass="43444">MKLFITMITMICFALNTYSFAGASNAYTEAELEVVHFLQELFDARSQYLLSKDEKEILNPYYLPTETLSRHALRQEEMRKQYIHAWAAQRKIQFVRAESHIRIPRIRMEGDRARVSVVQSQKLDYTYMEPISINQSFGVGTRHALILIKKDGKWHVLKEWYSDPLNENPKLISKMDENFPNPSIHEHLKSTSIAKGKSKYRRDRAVAYANKYAGAAWGAGNDKRYNKKYVDYTSKGGDCTNFASQVIGDPKEGGGLQMTANWQYWFNSGGSHTWVQTDRFSRFLQNSGYVRVIAKGTFEEITKVSKDHPYGVIGQLKPGDLIAYILHGNDVDHFGVLVGFDDYGYPLVNSHTADRHRVPFDLGWDQHTRYLLIHIRD</sequence>
<reference evidence="3 4" key="1">
    <citation type="journal article" date="2023" name="Genome Announc.">
        <title>Pan-Genome Analyses of the Genus Cohnella and Proposal of the Novel Species Cohnella silvisoli sp. nov., Isolated from Forest Soil.</title>
        <authorList>
            <person name="Wang C."/>
            <person name="Mao L."/>
            <person name="Bao G."/>
            <person name="Zhu H."/>
        </authorList>
    </citation>
    <scope>NUCLEOTIDE SEQUENCE [LARGE SCALE GENOMIC DNA]</scope>
    <source>
        <strain evidence="3 4">NL03-T5-1</strain>
    </source>
</reference>
<accession>A0ABV1L0Q9</accession>
<feature type="chain" id="PRO_5045767507" evidence="1">
    <location>
        <begin position="22"/>
        <end position="377"/>
    </location>
</feature>
<keyword evidence="1" id="KW-0732">Signal</keyword>
<gene>
    <name evidence="3" type="ORF">QJS35_26475</name>
</gene>
<dbReference type="RefSeq" id="WP_232189083.1">
    <property type="nucleotide sequence ID" value="NZ_JAIOAP010000017.1"/>
</dbReference>
<organism evidence="3 4">
    <name type="scientific">Cohnella silvisoli</name>
    <dbReference type="NCBI Taxonomy" id="2873699"/>
    <lineage>
        <taxon>Bacteria</taxon>
        <taxon>Bacillati</taxon>
        <taxon>Bacillota</taxon>
        <taxon>Bacilli</taxon>
        <taxon>Bacillales</taxon>
        <taxon>Paenibacillaceae</taxon>
        <taxon>Cohnella</taxon>
    </lineage>
</organism>